<dbReference type="PANTHER" id="PTHR11371">
    <property type="entry name" value="DEOXYRIBONUCLEASE"/>
    <property type="match status" value="1"/>
</dbReference>
<dbReference type="EMBL" id="CAJNOU010000835">
    <property type="protein sequence ID" value="CAF1098798.1"/>
    <property type="molecule type" value="Genomic_DNA"/>
</dbReference>
<name>A0A814JRF8_9BILA</name>
<reference evidence="7" key="1">
    <citation type="submission" date="2021-02" db="EMBL/GenBank/DDBJ databases">
        <authorList>
            <person name="Nowell W R."/>
        </authorList>
    </citation>
    <scope>NUCLEOTIDE SEQUENCE</scope>
</reference>
<evidence type="ECO:0000256" key="5">
    <source>
        <dbReference type="PIRSR" id="PIRSR000988-2"/>
    </source>
</evidence>
<evidence type="ECO:0000256" key="2">
    <source>
        <dbReference type="ARBA" id="ARBA00022722"/>
    </source>
</evidence>
<dbReference type="Pfam" id="PF03372">
    <property type="entry name" value="Exo_endo_phos"/>
    <property type="match status" value="1"/>
</dbReference>
<sequence>MQLDKAISNIKINLVLQIGLNNNRKSNSIDVLLSLTYVSTVRIASFNLHQYGLKKASDATLTDFIADILNDCDVAILQEITDVTIRAPYVLHDALNRKSRSKPYTMALSARVGRSATKEQYIFFNRESTSGVKLINSYLYQDTEDHFERPPFIGTFEVTKRSTSGVKYFTIMNIHLKPTAAYQELLDMRYVIEDFIINNSQYFSETSISLAQALEQNVIGATSSNKPSLKTNHPILIIGDLNADCSYISLTRQQSLRSIDYADFVWMINNEVKTNTRQACTYDRILVNGDKFVRAIVPRSNTTVNFQQRFGMTLAQALDISDHFPVKFDINW</sequence>
<feature type="domain" description="Endonuclease/exonuclease/phosphatase" evidence="6">
    <location>
        <begin position="44"/>
        <end position="323"/>
    </location>
</feature>
<evidence type="ECO:0000256" key="1">
    <source>
        <dbReference type="ARBA" id="ARBA00007359"/>
    </source>
</evidence>
<dbReference type="GO" id="GO:0003677">
    <property type="term" value="F:DNA binding"/>
    <property type="evidence" value="ECO:0007669"/>
    <property type="project" value="TreeGrafter"/>
</dbReference>
<dbReference type="InterPro" id="IPR016202">
    <property type="entry name" value="DNase_I"/>
</dbReference>
<keyword evidence="3" id="KW-0378">Hydrolase</keyword>
<dbReference type="EMBL" id="CAJNOO010000820">
    <property type="protein sequence ID" value="CAF1040832.1"/>
    <property type="molecule type" value="Genomic_DNA"/>
</dbReference>
<dbReference type="Proteomes" id="UP000663889">
    <property type="component" value="Unassembled WGS sequence"/>
</dbReference>
<proteinExistence type="inferred from homology"/>
<dbReference type="SUPFAM" id="SSF56219">
    <property type="entry name" value="DNase I-like"/>
    <property type="match status" value="1"/>
</dbReference>
<feature type="active site" evidence="4">
    <location>
        <position position="175"/>
    </location>
</feature>
<feature type="disulfide bond" description="Essential for enzymatic activity" evidence="5">
    <location>
        <begin position="245"/>
        <end position="280"/>
    </location>
</feature>
<evidence type="ECO:0000256" key="3">
    <source>
        <dbReference type="ARBA" id="ARBA00022801"/>
    </source>
</evidence>
<dbReference type="PIRSF" id="PIRSF000988">
    <property type="entry name" value="DNase_I_euk"/>
    <property type="match status" value="1"/>
</dbReference>
<accession>A0A814JRF8</accession>
<comment type="similarity">
    <text evidence="1">Belongs to the DNase I family.</text>
</comment>
<dbReference type="PRINTS" id="PR00130">
    <property type="entry name" value="DNASEI"/>
</dbReference>
<dbReference type="InterPro" id="IPR005135">
    <property type="entry name" value="Endo/exonuclease/phosphatase"/>
</dbReference>
<keyword evidence="2" id="KW-0540">Nuclease</keyword>
<evidence type="ECO:0000259" key="6">
    <source>
        <dbReference type="Pfam" id="PF03372"/>
    </source>
</evidence>
<dbReference type="Gene3D" id="3.60.10.10">
    <property type="entry name" value="Endonuclease/exonuclease/phosphatase"/>
    <property type="match status" value="1"/>
</dbReference>
<evidence type="ECO:0000313" key="7">
    <source>
        <dbReference type="EMBL" id="CAF1040832.1"/>
    </source>
</evidence>
<evidence type="ECO:0000313" key="9">
    <source>
        <dbReference type="Proteomes" id="UP000663882"/>
    </source>
</evidence>
<dbReference type="GO" id="GO:0006308">
    <property type="term" value="P:DNA catabolic process"/>
    <property type="evidence" value="ECO:0007669"/>
    <property type="project" value="InterPro"/>
</dbReference>
<dbReference type="InterPro" id="IPR036691">
    <property type="entry name" value="Endo/exonu/phosph_ase_sf"/>
</dbReference>
<organism evidence="7 9">
    <name type="scientific">Rotaria sordida</name>
    <dbReference type="NCBI Taxonomy" id="392033"/>
    <lineage>
        <taxon>Eukaryota</taxon>
        <taxon>Metazoa</taxon>
        <taxon>Spiralia</taxon>
        <taxon>Gnathifera</taxon>
        <taxon>Rotifera</taxon>
        <taxon>Eurotatoria</taxon>
        <taxon>Bdelloidea</taxon>
        <taxon>Philodinida</taxon>
        <taxon>Philodinidae</taxon>
        <taxon>Rotaria</taxon>
    </lineage>
</organism>
<comment type="caution">
    <text evidence="7">The sequence shown here is derived from an EMBL/GenBank/DDBJ whole genome shotgun (WGS) entry which is preliminary data.</text>
</comment>
<dbReference type="Proteomes" id="UP000663882">
    <property type="component" value="Unassembled WGS sequence"/>
</dbReference>
<dbReference type="OrthoDB" id="10061407at2759"/>
<dbReference type="GO" id="GO:0004530">
    <property type="term" value="F:deoxyribonuclease I activity"/>
    <property type="evidence" value="ECO:0007669"/>
    <property type="project" value="TreeGrafter"/>
</dbReference>
<dbReference type="PANTHER" id="PTHR11371:SF26">
    <property type="entry name" value="DEOXYRIBONUCLEASE"/>
    <property type="match status" value="1"/>
</dbReference>
<gene>
    <name evidence="7" type="ORF">RFH988_LOCUS16211</name>
    <name evidence="8" type="ORF">SEV965_LOCUS15756</name>
</gene>
<dbReference type="GO" id="GO:0005634">
    <property type="term" value="C:nucleus"/>
    <property type="evidence" value="ECO:0007669"/>
    <property type="project" value="TreeGrafter"/>
</dbReference>
<evidence type="ECO:0000313" key="8">
    <source>
        <dbReference type="EMBL" id="CAF1098798.1"/>
    </source>
</evidence>
<keyword evidence="5" id="KW-1015">Disulfide bond</keyword>
<dbReference type="SMART" id="SM00476">
    <property type="entry name" value="DNaseIc"/>
    <property type="match status" value="1"/>
</dbReference>
<dbReference type="AlphaFoldDB" id="A0A814JRF8"/>
<evidence type="ECO:0000256" key="4">
    <source>
        <dbReference type="PIRSR" id="PIRSR000988-1"/>
    </source>
</evidence>
<feature type="active site" evidence="4">
    <location>
        <position position="119"/>
    </location>
</feature>
<protein>
    <recommendedName>
        <fullName evidence="6">Endonuclease/exonuclease/phosphatase domain-containing protein</fullName>
    </recommendedName>
</protein>